<dbReference type="PROSITE" id="PS00107">
    <property type="entry name" value="PROTEIN_KINASE_ATP"/>
    <property type="match status" value="1"/>
</dbReference>
<feature type="binding site" evidence="6">
    <location>
        <position position="54"/>
    </location>
    <ligand>
        <name>ATP</name>
        <dbReference type="ChEBI" id="CHEBI:30616"/>
    </ligand>
</feature>
<keyword evidence="5 6" id="KW-0067">ATP-binding</keyword>
<evidence type="ECO:0000256" key="3">
    <source>
        <dbReference type="ARBA" id="ARBA00022741"/>
    </source>
</evidence>
<dbReference type="SUPFAM" id="SSF56112">
    <property type="entry name" value="Protein kinase-like (PK-like)"/>
    <property type="match status" value="1"/>
</dbReference>
<dbReference type="InterPro" id="IPR000719">
    <property type="entry name" value="Prot_kinase_dom"/>
</dbReference>
<evidence type="ECO:0000256" key="2">
    <source>
        <dbReference type="ARBA" id="ARBA00022679"/>
    </source>
</evidence>
<evidence type="ECO:0000256" key="7">
    <source>
        <dbReference type="RuleBase" id="RU000304"/>
    </source>
</evidence>
<gene>
    <name evidence="9" type="primary">ran1_1</name>
    <name evidence="9" type="ORF">A0H81_09566</name>
</gene>
<evidence type="ECO:0000256" key="5">
    <source>
        <dbReference type="ARBA" id="ARBA00022840"/>
    </source>
</evidence>
<dbReference type="PROSITE" id="PS50011">
    <property type="entry name" value="PROTEIN_KINASE_DOM"/>
    <property type="match status" value="1"/>
</dbReference>
<dbReference type="GO" id="GO:0004674">
    <property type="term" value="F:protein serine/threonine kinase activity"/>
    <property type="evidence" value="ECO:0007669"/>
    <property type="project" value="UniProtKB-KW"/>
</dbReference>
<dbReference type="AlphaFoldDB" id="A0A1C7M269"/>
<proteinExistence type="inferred from homology"/>
<evidence type="ECO:0000256" key="6">
    <source>
        <dbReference type="PROSITE-ProRule" id="PRU10141"/>
    </source>
</evidence>
<evidence type="ECO:0000313" key="9">
    <source>
        <dbReference type="EMBL" id="OBZ70469.1"/>
    </source>
</evidence>
<dbReference type="PROSITE" id="PS00108">
    <property type="entry name" value="PROTEIN_KINASE_ST"/>
    <property type="match status" value="1"/>
</dbReference>
<dbReference type="EMBL" id="LUGG01000014">
    <property type="protein sequence ID" value="OBZ70469.1"/>
    <property type="molecule type" value="Genomic_DNA"/>
</dbReference>
<dbReference type="Proteomes" id="UP000092993">
    <property type="component" value="Unassembled WGS sequence"/>
</dbReference>
<dbReference type="OMA" id="HNESHIR"/>
<dbReference type="InterPro" id="IPR008271">
    <property type="entry name" value="Ser/Thr_kinase_AS"/>
</dbReference>
<dbReference type="PANTHER" id="PTHR24349">
    <property type="entry name" value="SERINE/THREONINE-PROTEIN KINASE"/>
    <property type="match status" value="1"/>
</dbReference>
<organism evidence="9 10">
    <name type="scientific">Grifola frondosa</name>
    <name type="common">Maitake</name>
    <name type="synonym">Polyporus frondosus</name>
    <dbReference type="NCBI Taxonomy" id="5627"/>
    <lineage>
        <taxon>Eukaryota</taxon>
        <taxon>Fungi</taxon>
        <taxon>Dikarya</taxon>
        <taxon>Basidiomycota</taxon>
        <taxon>Agaricomycotina</taxon>
        <taxon>Agaricomycetes</taxon>
        <taxon>Polyporales</taxon>
        <taxon>Grifolaceae</taxon>
        <taxon>Grifola</taxon>
    </lineage>
</organism>
<dbReference type="Pfam" id="PF00069">
    <property type="entry name" value="Pkinase"/>
    <property type="match status" value="1"/>
</dbReference>
<evidence type="ECO:0000313" key="10">
    <source>
        <dbReference type="Proteomes" id="UP000092993"/>
    </source>
</evidence>
<evidence type="ECO:0000256" key="4">
    <source>
        <dbReference type="ARBA" id="ARBA00022777"/>
    </source>
</evidence>
<dbReference type="STRING" id="5627.A0A1C7M269"/>
<keyword evidence="4" id="KW-0418">Kinase</keyword>
<evidence type="ECO:0000256" key="1">
    <source>
        <dbReference type="ARBA" id="ARBA00022527"/>
    </source>
</evidence>
<dbReference type="Gene3D" id="1.10.510.10">
    <property type="entry name" value="Transferase(Phosphotransferase) domain 1"/>
    <property type="match status" value="1"/>
</dbReference>
<sequence length="220" mass="24352">MSAILPNLLGFTITQGSFHLRLRKVLGQGAYGVVYLAEDISSSSRKEPSHYAVKCLLKHPAGSEYARQQAREIAYHLALSHHPNVVTLHCVIEEEFYTFLVMDYCPGGDLFNTIIERAHFVDNDAAVKNMFLQLLDAVQTAHDLNIYHRDLKPENILCSADDEHLYLSDFGLATKSKLSNGFGCGSSFYMSPECIGVFSTKKPYSTASPTSGHWASSSPT</sequence>
<dbReference type="SMART" id="SM00220">
    <property type="entry name" value="S_TKc"/>
    <property type="match status" value="1"/>
</dbReference>
<dbReference type="InterPro" id="IPR011009">
    <property type="entry name" value="Kinase-like_dom_sf"/>
</dbReference>
<evidence type="ECO:0000259" key="8">
    <source>
        <dbReference type="PROSITE" id="PS50011"/>
    </source>
</evidence>
<dbReference type="InterPro" id="IPR050205">
    <property type="entry name" value="CDPK_Ser/Thr_kinases"/>
</dbReference>
<protein>
    <submittedName>
        <fullName evidence="9">Negative regulator of sexual conjugation and meiosis</fullName>
    </submittedName>
</protein>
<keyword evidence="1 7" id="KW-0723">Serine/threonine-protein kinase</keyword>
<accession>A0A1C7M269</accession>
<keyword evidence="10" id="KW-1185">Reference proteome</keyword>
<comment type="caution">
    <text evidence="9">The sequence shown here is derived from an EMBL/GenBank/DDBJ whole genome shotgun (WGS) entry which is preliminary data.</text>
</comment>
<reference evidence="9 10" key="1">
    <citation type="submission" date="2016-03" db="EMBL/GenBank/DDBJ databases">
        <title>Whole genome sequencing of Grifola frondosa 9006-11.</title>
        <authorList>
            <person name="Min B."/>
            <person name="Park H."/>
            <person name="Kim J.-G."/>
            <person name="Cho H."/>
            <person name="Oh Y.-L."/>
            <person name="Kong W.-S."/>
            <person name="Choi I.-G."/>
        </authorList>
    </citation>
    <scope>NUCLEOTIDE SEQUENCE [LARGE SCALE GENOMIC DNA]</scope>
    <source>
        <strain evidence="9 10">9006-11</strain>
    </source>
</reference>
<name>A0A1C7M269_GRIFR</name>
<keyword evidence="2" id="KW-0808">Transferase</keyword>
<feature type="domain" description="Protein kinase" evidence="8">
    <location>
        <begin position="20"/>
        <end position="220"/>
    </location>
</feature>
<dbReference type="GO" id="GO:0005524">
    <property type="term" value="F:ATP binding"/>
    <property type="evidence" value="ECO:0007669"/>
    <property type="project" value="UniProtKB-UniRule"/>
</dbReference>
<keyword evidence="3 6" id="KW-0547">Nucleotide-binding</keyword>
<dbReference type="OrthoDB" id="541276at2759"/>
<comment type="similarity">
    <text evidence="7">Belongs to the protein kinase superfamily.</text>
</comment>
<dbReference type="InterPro" id="IPR017441">
    <property type="entry name" value="Protein_kinase_ATP_BS"/>
</dbReference>